<evidence type="ECO:0000259" key="8">
    <source>
        <dbReference type="PROSITE" id="PS50071"/>
    </source>
</evidence>
<dbReference type="EMBL" id="MU825448">
    <property type="protein sequence ID" value="KAJ7388866.1"/>
    <property type="molecule type" value="Genomic_DNA"/>
</dbReference>
<evidence type="ECO:0000313" key="10">
    <source>
        <dbReference type="Proteomes" id="UP001163046"/>
    </source>
</evidence>
<keyword evidence="2 5" id="KW-0238">DNA-binding</keyword>
<dbReference type="GO" id="GO:0000981">
    <property type="term" value="F:DNA-binding transcription factor activity, RNA polymerase II-specific"/>
    <property type="evidence" value="ECO:0007669"/>
    <property type="project" value="InterPro"/>
</dbReference>
<dbReference type="InterPro" id="IPR050649">
    <property type="entry name" value="Paired_Homeobox_TFs"/>
</dbReference>
<evidence type="ECO:0000256" key="1">
    <source>
        <dbReference type="ARBA" id="ARBA00004123"/>
    </source>
</evidence>
<dbReference type="GO" id="GO:0000977">
    <property type="term" value="F:RNA polymerase II transcription regulatory region sequence-specific DNA binding"/>
    <property type="evidence" value="ECO:0007669"/>
    <property type="project" value="TreeGrafter"/>
</dbReference>
<dbReference type="AlphaFoldDB" id="A0A9W9ZVX3"/>
<evidence type="ECO:0000256" key="6">
    <source>
        <dbReference type="RuleBase" id="RU000682"/>
    </source>
</evidence>
<keyword evidence="4 5" id="KW-0539">Nucleus</keyword>
<dbReference type="SUPFAM" id="SSF46689">
    <property type="entry name" value="Homeodomain-like"/>
    <property type="match status" value="1"/>
</dbReference>
<feature type="region of interest" description="Disordered" evidence="7">
    <location>
        <begin position="1"/>
        <end position="35"/>
    </location>
</feature>
<gene>
    <name evidence="9" type="ORF">OS493_035206</name>
</gene>
<dbReference type="InterPro" id="IPR009057">
    <property type="entry name" value="Homeodomain-like_sf"/>
</dbReference>
<dbReference type="InterPro" id="IPR001356">
    <property type="entry name" value="HD"/>
</dbReference>
<dbReference type="PRINTS" id="PR00031">
    <property type="entry name" value="HTHREPRESSR"/>
</dbReference>
<evidence type="ECO:0000256" key="2">
    <source>
        <dbReference type="ARBA" id="ARBA00023125"/>
    </source>
</evidence>
<dbReference type="PROSITE" id="PS00027">
    <property type="entry name" value="HOMEOBOX_1"/>
    <property type="match status" value="1"/>
</dbReference>
<evidence type="ECO:0000256" key="7">
    <source>
        <dbReference type="SAM" id="MobiDB-lite"/>
    </source>
</evidence>
<evidence type="ECO:0000313" key="9">
    <source>
        <dbReference type="EMBL" id="KAJ7388866.1"/>
    </source>
</evidence>
<feature type="DNA-binding region" description="Homeobox" evidence="5">
    <location>
        <begin position="21"/>
        <end position="80"/>
    </location>
</feature>
<feature type="compositionally biased region" description="Low complexity" evidence="7">
    <location>
        <begin position="218"/>
        <end position="231"/>
    </location>
</feature>
<keyword evidence="10" id="KW-1185">Reference proteome</keyword>
<comment type="subcellular location">
    <subcellularLocation>
        <location evidence="1 5 6">Nucleus</location>
    </subcellularLocation>
</comment>
<dbReference type="OrthoDB" id="6159439at2759"/>
<evidence type="ECO:0000256" key="5">
    <source>
        <dbReference type="PROSITE-ProRule" id="PRU00108"/>
    </source>
</evidence>
<evidence type="ECO:0000256" key="3">
    <source>
        <dbReference type="ARBA" id="ARBA00023155"/>
    </source>
</evidence>
<dbReference type="InterPro" id="IPR017970">
    <property type="entry name" value="Homeobox_CS"/>
</dbReference>
<organism evidence="9 10">
    <name type="scientific">Desmophyllum pertusum</name>
    <dbReference type="NCBI Taxonomy" id="174260"/>
    <lineage>
        <taxon>Eukaryota</taxon>
        <taxon>Metazoa</taxon>
        <taxon>Cnidaria</taxon>
        <taxon>Anthozoa</taxon>
        <taxon>Hexacorallia</taxon>
        <taxon>Scleractinia</taxon>
        <taxon>Caryophylliina</taxon>
        <taxon>Caryophylliidae</taxon>
        <taxon>Desmophyllum</taxon>
    </lineage>
</organism>
<dbReference type="InterPro" id="IPR000047">
    <property type="entry name" value="HTH_motif"/>
</dbReference>
<keyword evidence="3 5" id="KW-0371">Homeobox</keyword>
<dbReference type="Proteomes" id="UP001163046">
    <property type="component" value="Unassembled WGS sequence"/>
</dbReference>
<feature type="compositionally biased region" description="Basic and acidic residues" evidence="7">
    <location>
        <begin position="10"/>
        <end position="19"/>
    </location>
</feature>
<feature type="compositionally biased region" description="Polar residues" evidence="7">
    <location>
        <begin position="235"/>
        <end position="245"/>
    </location>
</feature>
<dbReference type="PROSITE" id="PS50071">
    <property type="entry name" value="HOMEOBOX_2"/>
    <property type="match status" value="1"/>
</dbReference>
<feature type="domain" description="Homeobox" evidence="8">
    <location>
        <begin position="19"/>
        <end position="79"/>
    </location>
</feature>
<feature type="region of interest" description="Disordered" evidence="7">
    <location>
        <begin position="218"/>
        <end position="254"/>
    </location>
</feature>
<protein>
    <recommendedName>
        <fullName evidence="8">Homeobox domain-containing protein</fullName>
    </recommendedName>
</protein>
<dbReference type="Pfam" id="PF00046">
    <property type="entry name" value="Homeodomain"/>
    <property type="match status" value="1"/>
</dbReference>
<proteinExistence type="predicted"/>
<evidence type="ECO:0000256" key="4">
    <source>
        <dbReference type="ARBA" id="ARBA00023242"/>
    </source>
</evidence>
<dbReference type="PANTHER" id="PTHR24329">
    <property type="entry name" value="HOMEOBOX PROTEIN ARISTALESS"/>
    <property type="match status" value="1"/>
</dbReference>
<accession>A0A9W9ZVX3</accession>
<dbReference type="SMART" id="SM00389">
    <property type="entry name" value="HOX"/>
    <property type="match status" value="1"/>
</dbReference>
<dbReference type="PANTHER" id="PTHR24329:SF543">
    <property type="entry name" value="FI01017P-RELATED"/>
    <property type="match status" value="1"/>
</dbReference>
<comment type="caution">
    <text evidence="9">The sequence shown here is derived from an EMBL/GenBank/DDBJ whole genome shotgun (WGS) entry which is preliminary data.</text>
</comment>
<dbReference type="Gene3D" id="1.10.10.60">
    <property type="entry name" value="Homeodomain-like"/>
    <property type="match status" value="1"/>
</dbReference>
<dbReference type="CDD" id="cd00086">
    <property type="entry name" value="homeodomain"/>
    <property type="match status" value="1"/>
</dbReference>
<name>A0A9W9ZVX3_9CNID</name>
<sequence>MTSRKNSKRPAPENECDRSRQRRRRTAFTDEQLDRLEDSFENEKFPGIQIREDLARELGIGEARIQVWFQNRRARWRKREIKNKPAPALPAAKPLPGNSDVIPPAMFHPSPAIFPLLNQTCFRPWSPFYPPFATSVALLPPRSTLGPGPFNRDTTFPCAATQTVFNRDTTFSCAATQTVFNRDTTFPCAATQTVFNRNTTFPCDATQPVSVMVRPRLSASASPPFSPSTSPIANPMTQYQASYDSDSGESRHSADDYLAAATLASGFQREN</sequence>
<dbReference type="GO" id="GO:0005634">
    <property type="term" value="C:nucleus"/>
    <property type="evidence" value="ECO:0007669"/>
    <property type="project" value="UniProtKB-SubCell"/>
</dbReference>
<reference evidence="9" key="1">
    <citation type="submission" date="2023-01" db="EMBL/GenBank/DDBJ databases">
        <title>Genome assembly of the deep-sea coral Lophelia pertusa.</title>
        <authorList>
            <person name="Herrera S."/>
            <person name="Cordes E."/>
        </authorList>
    </citation>
    <scope>NUCLEOTIDE SEQUENCE</scope>
    <source>
        <strain evidence="9">USNM1676648</strain>
        <tissue evidence="9">Polyp</tissue>
    </source>
</reference>